<protein>
    <submittedName>
        <fullName evidence="2">Uncharacterized protein</fullName>
    </submittedName>
</protein>
<keyword evidence="1" id="KW-0472">Membrane</keyword>
<dbReference type="AlphaFoldDB" id="A0A3D8IM46"/>
<keyword evidence="3" id="KW-1185">Reference proteome</keyword>
<reference evidence="2 3" key="1">
    <citation type="submission" date="2018-04" db="EMBL/GenBank/DDBJ databases">
        <title>Novel Campyloabacter and Helicobacter Species and Strains.</title>
        <authorList>
            <person name="Mannion A.J."/>
            <person name="Shen Z."/>
            <person name="Fox J.G."/>
        </authorList>
    </citation>
    <scope>NUCLEOTIDE SEQUENCE [LARGE SCALE GENOMIC DNA]</scope>
    <source>
        <strain evidence="2 3">MIT 17-337</strain>
    </source>
</reference>
<dbReference type="RefSeq" id="WP_115542812.1">
    <property type="nucleotide sequence ID" value="NZ_NXLQ01000006.1"/>
</dbReference>
<sequence>MSIIRLFCSFQVMIILLCIYVFVCAVATFMEHKLGVVYAKMFIYNALWFEILHVLVVCNLIGILLQKKYLQIKGMPFFSYIAHLLLFCLEVLSRDILV</sequence>
<dbReference type="Proteomes" id="UP000256379">
    <property type="component" value="Unassembled WGS sequence"/>
</dbReference>
<organism evidence="2 3">
    <name type="scientific">Helicobacter didelphidarum</name>
    <dbReference type="NCBI Taxonomy" id="2040648"/>
    <lineage>
        <taxon>Bacteria</taxon>
        <taxon>Pseudomonadati</taxon>
        <taxon>Campylobacterota</taxon>
        <taxon>Epsilonproteobacteria</taxon>
        <taxon>Campylobacterales</taxon>
        <taxon>Helicobacteraceae</taxon>
        <taxon>Helicobacter</taxon>
    </lineage>
</organism>
<evidence type="ECO:0000256" key="1">
    <source>
        <dbReference type="SAM" id="Phobius"/>
    </source>
</evidence>
<keyword evidence="1" id="KW-0812">Transmembrane</keyword>
<proteinExistence type="predicted"/>
<accession>A0A3D8IM46</accession>
<feature type="transmembrane region" description="Helical" evidence="1">
    <location>
        <begin position="77"/>
        <end position="97"/>
    </location>
</feature>
<gene>
    <name evidence="2" type="ORF">CQA53_04375</name>
</gene>
<feature type="transmembrane region" description="Helical" evidence="1">
    <location>
        <begin position="42"/>
        <end position="65"/>
    </location>
</feature>
<comment type="caution">
    <text evidence="2">The sequence shown here is derived from an EMBL/GenBank/DDBJ whole genome shotgun (WGS) entry which is preliminary data.</text>
</comment>
<dbReference type="EMBL" id="NXLQ01000006">
    <property type="protein sequence ID" value="RDU66252.1"/>
    <property type="molecule type" value="Genomic_DNA"/>
</dbReference>
<name>A0A3D8IM46_9HELI</name>
<feature type="transmembrane region" description="Helical" evidence="1">
    <location>
        <begin position="12"/>
        <end position="30"/>
    </location>
</feature>
<evidence type="ECO:0000313" key="3">
    <source>
        <dbReference type="Proteomes" id="UP000256379"/>
    </source>
</evidence>
<keyword evidence="1" id="KW-1133">Transmembrane helix</keyword>
<evidence type="ECO:0000313" key="2">
    <source>
        <dbReference type="EMBL" id="RDU66252.1"/>
    </source>
</evidence>